<reference evidence="1" key="1">
    <citation type="submission" date="2018-05" db="EMBL/GenBank/DDBJ databases">
        <authorList>
            <person name="Lanie J.A."/>
            <person name="Ng W.-L."/>
            <person name="Kazmierczak K.M."/>
            <person name="Andrzejewski T.M."/>
            <person name="Davidsen T.M."/>
            <person name="Wayne K.J."/>
            <person name="Tettelin H."/>
            <person name="Glass J.I."/>
            <person name="Rusch D."/>
            <person name="Podicherti R."/>
            <person name="Tsui H.-C.T."/>
            <person name="Winkler M.E."/>
        </authorList>
    </citation>
    <scope>NUCLEOTIDE SEQUENCE</scope>
</reference>
<evidence type="ECO:0000313" key="1">
    <source>
        <dbReference type="EMBL" id="SVD27518.1"/>
    </source>
</evidence>
<sequence length="297" mass="34734">FHNFLIPVIKNFFILDKLKNLYPNSTFICSGNLFQIATKLGMNSIPIDGKSYDIELTWDKIQYNIIDSISLKISKDNLNKLKNLSNVIANLIIKTKTNTNHKKQFALIEFDSKKYKKIFNESNNLDDTIYLYNRHRPIFYNTESLNIIRNSNIIPYIIPKHSLKQLKSNIDLSYQKLLSNLEKFFTNGNFFSNFFKFHNIELWTYIKPILIKIFEKKLLDSIHEIEYAKSFLTNNRIDSVLLLSESGFTEQIIINLAKKLSINIILLQHGLIIDNTNADNYNKILTGVQPLDSNYFF</sequence>
<accession>A0A382U1I1</accession>
<name>A0A382U1I1_9ZZZZ</name>
<proteinExistence type="predicted"/>
<dbReference type="EMBL" id="UINC01140394">
    <property type="protein sequence ID" value="SVD27518.1"/>
    <property type="molecule type" value="Genomic_DNA"/>
</dbReference>
<gene>
    <name evidence="1" type="ORF">METZ01_LOCUS380372</name>
</gene>
<protein>
    <submittedName>
        <fullName evidence="1">Uncharacterized protein</fullName>
    </submittedName>
</protein>
<feature type="non-terminal residue" evidence="1">
    <location>
        <position position="1"/>
    </location>
</feature>
<organism evidence="1">
    <name type="scientific">marine metagenome</name>
    <dbReference type="NCBI Taxonomy" id="408172"/>
    <lineage>
        <taxon>unclassified sequences</taxon>
        <taxon>metagenomes</taxon>
        <taxon>ecological metagenomes</taxon>
    </lineage>
</organism>
<feature type="non-terminal residue" evidence="1">
    <location>
        <position position="297"/>
    </location>
</feature>
<dbReference type="AlphaFoldDB" id="A0A382U1I1"/>